<organism evidence="1 2">
    <name type="scientific">Lithospermum erythrorhizon</name>
    <name type="common">Purple gromwell</name>
    <name type="synonym">Lithospermum officinale var. erythrorhizon</name>
    <dbReference type="NCBI Taxonomy" id="34254"/>
    <lineage>
        <taxon>Eukaryota</taxon>
        <taxon>Viridiplantae</taxon>
        <taxon>Streptophyta</taxon>
        <taxon>Embryophyta</taxon>
        <taxon>Tracheophyta</taxon>
        <taxon>Spermatophyta</taxon>
        <taxon>Magnoliopsida</taxon>
        <taxon>eudicotyledons</taxon>
        <taxon>Gunneridae</taxon>
        <taxon>Pentapetalae</taxon>
        <taxon>asterids</taxon>
        <taxon>lamiids</taxon>
        <taxon>Boraginales</taxon>
        <taxon>Boraginaceae</taxon>
        <taxon>Boraginoideae</taxon>
        <taxon>Lithospermeae</taxon>
        <taxon>Lithospermum</taxon>
    </lineage>
</organism>
<keyword evidence="2" id="KW-1185">Reference proteome</keyword>
<proteinExistence type="predicted"/>
<protein>
    <submittedName>
        <fullName evidence="1">Uncharacterized protein</fullName>
    </submittedName>
</protein>
<evidence type="ECO:0000313" key="2">
    <source>
        <dbReference type="Proteomes" id="UP001454036"/>
    </source>
</evidence>
<reference evidence="1 2" key="1">
    <citation type="submission" date="2024-01" db="EMBL/GenBank/DDBJ databases">
        <title>The complete chloroplast genome sequence of Lithospermum erythrorhizon: insights into the phylogenetic relationship among Boraginaceae species and the maternal lineages of purple gromwells.</title>
        <authorList>
            <person name="Okada T."/>
            <person name="Watanabe K."/>
        </authorList>
    </citation>
    <scope>NUCLEOTIDE SEQUENCE [LARGE SCALE GENOMIC DNA]</scope>
</reference>
<dbReference type="Proteomes" id="UP001454036">
    <property type="component" value="Unassembled WGS sequence"/>
</dbReference>
<sequence>MSLRSAFNSSTCFCNSALLLPSASRLVEGSDAICFLWCRTPHNGISCPHPCTCGHTEIDLSPFLYDPASFLLKRTFQGQRVMVKGEGHHTEPSPIELASCAEIFVSSCAVFLSPFESLARLEV</sequence>
<gene>
    <name evidence="1" type="ORF">LIER_32941</name>
</gene>
<evidence type="ECO:0000313" key="1">
    <source>
        <dbReference type="EMBL" id="GAA0185653.1"/>
    </source>
</evidence>
<name>A0AAV3RV95_LITER</name>
<comment type="caution">
    <text evidence="1">The sequence shown here is derived from an EMBL/GenBank/DDBJ whole genome shotgun (WGS) entry which is preliminary data.</text>
</comment>
<dbReference type="EMBL" id="BAABME010012932">
    <property type="protein sequence ID" value="GAA0185653.1"/>
    <property type="molecule type" value="Genomic_DNA"/>
</dbReference>
<dbReference type="AlphaFoldDB" id="A0AAV3RV95"/>
<accession>A0AAV3RV95</accession>